<feature type="domain" description="GST C-terminal" evidence="6">
    <location>
        <begin position="90"/>
        <end position="216"/>
    </location>
</feature>
<dbReference type="InterPro" id="IPR036282">
    <property type="entry name" value="Glutathione-S-Trfase_C_sf"/>
</dbReference>
<dbReference type="SFLD" id="SFLDG00358">
    <property type="entry name" value="Main_(cytGST)"/>
    <property type="match status" value="1"/>
</dbReference>
<dbReference type="Proteomes" id="UP000521943">
    <property type="component" value="Unassembled WGS sequence"/>
</dbReference>
<dbReference type="PANTHER" id="PTHR43900:SF3">
    <property type="entry name" value="GLUTATHIONE S-TRANSFERASE RHO"/>
    <property type="match status" value="1"/>
</dbReference>
<dbReference type="SUPFAM" id="SSF52833">
    <property type="entry name" value="Thioredoxin-like"/>
    <property type="match status" value="1"/>
</dbReference>
<dbReference type="OrthoDB" id="249703at2759"/>
<gene>
    <name evidence="7" type="ORF">DFP72DRAFT_1044692</name>
</gene>
<dbReference type="InterPro" id="IPR036249">
    <property type="entry name" value="Thioredoxin-like_sf"/>
</dbReference>
<dbReference type="AlphaFoldDB" id="A0A8H6M8L8"/>
<reference evidence="7 8" key="1">
    <citation type="submission" date="2020-07" db="EMBL/GenBank/DDBJ databases">
        <title>Comparative genomics of pyrophilous fungi reveals a link between fire events and developmental genes.</title>
        <authorList>
            <consortium name="DOE Joint Genome Institute"/>
            <person name="Steindorff A.S."/>
            <person name="Carver A."/>
            <person name="Calhoun S."/>
            <person name="Stillman K."/>
            <person name="Liu H."/>
            <person name="Lipzen A."/>
            <person name="Pangilinan J."/>
            <person name="Labutti K."/>
            <person name="Bruns T.D."/>
            <person name="Grigoriev I.V."/>
        </authorList>
    </citation>
    <scope>NUCLEOTIDE SEQUENCE [LARGE SCALE GENOMIC DNA]</scope>
    <source>
        <strain evidence="7 8">CBS 144469</strain>
    </source>
</reference>
<dbReference type="Pfam" id="PF13417">
    <property type="entry name" value="GST_N_3"/>
    <property type="match status" value="1"/>
</dbReference>
<sequence length="216" mass="23889">MVLTLVGSSLSGCTKRVMIVLYEKQVPFKHVEIDFSKGEHLTPAYLEKQPFGKVPYIDDGGYILYESRAICRYIEEKYADQGTQGLIPTEPQARGLFEQAVSVEVSNFDPFASKAGYEMLIKPHHEGKPSDPQVFASLIATLEKSLDVYEKILSKQAYLAGDSITLADLFHIPSASLLPTAGSNAMQTRPNVARWIKALADRPSWKTVLKGLPSRG</sequence>
<evidence type="ECO:0000259" key="5">
    <source>
        <dbReference type="PROSITE" id="PS50404"/>
    </source>
</evidence>
<evidence type="ECO:0000259" key="6">
    <source>
        <dbReference type="PROSITE" id="PS50405"/>
    </source>
</evidence>
<dbReference type="FunFam" id="3.40.30.10:FF:000016">
    <property type="entry name" value="Glutathione S-transferase F2"/>
    <property type="match status" value="1"/>
</dbReference>
<dbReference type="GO" id="GO:0005737">
    <property type="term" value="C:cytoplasm"/>
    <property type="evidence" value="ECO:0007669"/>
    <property type="project" value="TreeGrafter"/>
</dbReference>
<dbReference type="InterPro" id="IPR010987">
    <property type="entry name" value="Glutathione-S-Trfase_C-like"/>
</dbReference>
<keyword evidence="3 7" id="KW-0808">Transferase</keyword>
<evidence type="ECO:0000256" key="1">
    <source>
        <dbReference type="ARBA" id="ARBA00010128"/>
    </source>
</evidence>
<dbReference type="EMBL" id="JACGCI010000024">
    <property type="protein sequence ID" value="KAF6756994.1"/>
    <property type="molecule type" value="Genomic_DNA"/>
</dbReference>
<evidence type="ECO:0000256" key="2">
    <source>
        <dbReference type="ARBA" id="ARBA00012452"/>
    </source>
</evidence>
<feature type="domain" description="GST N-terminal" evidence="5">
    <location>
        <begin position="1"/>
        <end position="82"/>
    </location>
</feature>
<dbReference type="PROSITE" id="PS50404">
    <property type="entry name" value="GST_NTER"/>
    <property type="match status" value="1"/>
</dbReference>
<dbReference type="Pfam" id="PF00043">
    <property type="entry name" value="GST_C"/>
    <property type="match status" value="1"/>
</dbReference>
<evidence type="ECO:0000313" key="7">
    <source>
        <dbReference type="EMBL" id="KAF6756994.1"/>
    </source>
</evidence>
<dbReference type="SFLD" id="SFLDG01154">
    <property type="entry name" value="Main.5:_Phi-like"/>
    <property type="match status" value="1"/>
</dbReference>
<protein>
    <recommendedName>
        <fullName evidence="2">glutathione transferase</fullName>
        <ecNumber evidence="2">2.5.1.18</ecNumber>
    </recommendedName>
</protein>
<dbReference type="PANTHER" id="PTHR43900">
    <property type="entry name" value="GLUTATHIONE S-TRANSFERASE RHO"/>
    <property type="match status" value="1"/>
</dbReference>
<dbReference type="GO" id="GO:0043295">
    <property type="term" value="F:glutathione binding"/>
    <property type="evidence" value="ECO:0007669"/>
    <property type="project" value="TreeGrafter"/>
</dbReference>
<comment type="similarity">
    <text evidence="1">Belongs to the GST superfamily. Phi family.</text>
</comment>
<dbReference type="FunFam" id="1.20.1050.10:FF:000004">
    <property type="entry name" value="Glutathione S-transferase F2"/>
    <property type="match status" value="1"/>
</dbReference>
<dbReference type="InterPro" id="IPR040079">
    <property type="entry name" value="Glutathione_S-Trfase"/>
</dbReference>
<dbReference type="SUPFAM" id="SSF47616">
    <property type="entry name" value="GST C-terminal domain-like"/>
    <property type="match status" value="1"/>
</dbReference>
<organism evidence="7 8">
    <name type="scientific">Ephemerocybe angulata</name>
    <dbReference type="NCBI Taxonomy" id="980116"/>
    <lineage>
        <taxon>Eukaryota</taxon>
        <taxon>Fungi</taxon>
        <taxon>Dikarya</taxon>
        <taxon>Basidiomycota</taxon>
        <taxon>Agaricomycotina</taxon>
        <taxon>Agaricomycetes</taxon>
        <taxon>Agaricomycetidae</taxon>
        <taxon>Agaricales</taxon>
        <taxon>Agaricineae</taxon>
        <taxon>Psathyrellaceae</taxon>
        <taxon>Ephemerocybe</taxon>
    </lineage>
</organism>
<dbReference type="EC" id="2.5.1.18" evidence="2"/>
<dbReference type="Gene3D" id="1.20.1050.10">
    <property type="match status" value="1"/>
</dbReference>
<evidence type="ECO:0000313" key="8">
    <source>
        <dbReference type="Proteomes" id="UP000521943"/>
    </source>
</evidence>
<name>A0A8H6M8L8_9AGAR</name>
<dbReference type="InterPro" id="IPR004046">
    <property type="entry name" value="GST_C"/>
</dbReference>
<dbReference type="PROSITE" id="PS50405">
    <property type="entry name" value="GST_CTER"/>
    <property type="match status" value="1"/>
</dbReference>
<dbReference type="InterPro" id="IPR004045">
    <property type="entry name" value="Glutathione_S-Trfase_N"/>
</dbReference>
<comment type="caution">
    <text evidence="7">The sequence shown here is derived from an EMBL/GenBank/DDBJ whole genome shotgun (WGS) entry which is preliminary data.</text>
</comment>
<dbReference type="Gene3D" id="3.40.30.10">
    <property type="entry name" value="Glutaredoxin"/>
    <property type="match status" value="1"/>
</dbReference>
<proteinExistence type="inferred from homology"/>
<dbReference type="SFLD" id="SFLDS00019">
    <property type="entry name" value="Glutathione_Transferase_(cytos"/>
    <property type="match status" value="1"/>
</dbReference>
<keyword evidence="8" id="KW-1185">Reference proteome</keyword>
<evidence type="ECO:0000256" key="3">
    <source>
        <dbReference type="ARBA" id="ARBA00022679"/>
    </source>
</evidence>
<evidence type="ECO:0000256" key="4">
    <source>
        <dbReference type="ARBA" id="ARBA00047960"/>
    </source>
</evidence>
<dbReference type="GO" id="GO:0009636">
    <property type="term" value="P:response to toxic substance"/>
    <property type="evidence" value="ECO:0007669"/>
    <property type="project" value="UniProtKB-ARBA"/>
</dbReference>
<dbReference type="GO" id="GO:0004364">
    <property type="term" value="F:glutathione transferase activity"/>
    <property type="evidence" value="ECO:0007669"/>
    <property type="project" value="UniProtKB-EC"/>
</dbReference>
<comment type="catalytic activity">
    <reaction evidence="4">
        <text>RX + glutathione = an S-substituted glutathione + a halide anion + H(+)</text>
        <dbReference type="Rhea" id="RHEA:16437"/>
        <dbReference type="ChEBI" id="CHEBI:15378"/>
        <dbReference type="ChEBI" id="CHEBI:16042"/>
        <dbReference type="ChEBI" id="CHEBI:17792"/>
        <dbReference type="ChEBI" id="CHEBI:57925"/>
        <dbReference type="ChEBI" id="CHEBI:90779"/>
        <dbReference type="EC" id="2.5.1.18"/>
    </reaction>
</comment>
<accession>A0A8H6M8L8</accession>
<dbReference type="GO" id="GO:0006749">
    <property type="term" value="P:glutathione metabolic process"/>
    <property type="evidence" value="ECO:0007669"/>
    <property type="project" value="TreeGrafter"/>
</dbReference>